<dbReference type="InterPro" id="IPR041588">
    <property type="entry name" value="Integrase_H2C2"/>
</dbReference>
<accession>A0ABQ9K0P5</accession>
<dbReference type="EMBL" id="JAPWTJ010000054">
    <property type="protein sequence ID" value="KAJ8983923.1"/>
    <property type="molecule type" value="Genomic_DNA"/>
</dbReference>
<evidence type="ECO:0000259" key="1">
    <source>
        <dbReference type="Pfam" id="PF17921"/>
    </source>
</evidence>
<keyword evidence="3" id="KW-1185">Reference proteome</keyword>
<comment type="caution">
    <text evidence="2">The sequence shown here is derived from an EMBL/GenBank/DDBJ whole genome shotgun (WGS) entry which is preliminary data.</text>
</comment>
<dbReference type="Gene3D" id="1.10.340.70">
    <property type="match status" value="1"/>
</dbReference>
<dbReference type="PROSITE" id="PS00141">
    <property type="entry name" value="ASP_PROTEASE"/>
    <property type="match status" value="1"/>
</dbReference>
<proteinExistence type="predicted"/>
<name>A0ABQ9K0P5_9CUCU</name>
<dbReference type="InterPro" id="IPR001969">
    <property type="entry name" value="Aspartic_peptidase_AS"/>
</dbReference>
<protein>
    <recommendedName>
        <fullName evidence="1">Integrase zinc-binding domain-containing protein</fullName>
    </recommendedName>
</protein>
<dbReference type="Pfam" id="PF17921">
    <property type="entry name" value="Integrase_H2C2"/>
    <property type="match status" value="1"/>
</dbReference>
<dbReference type="Proteomes" id="UP001162164">
    <property type="component" value="Unassembled WGS sequence"/>
</dbReference>
<feature type="domain" description="Integrase zinc-binding" evidence="1">
    <location>
        <begin position="499"/>
        <end position="541"/>
    </location>
</feature>
<gene>
    <name evidence="2" type="ORF">NQ317_012143</name>
</gene>
<reference evidence="2" key="1">
    <citation type="journal article" date="2023" name="Insect Mol. Biol.">
        <title>Genome sequencing provides insights into the evolution of gene families encoding plant cell wall-degrading enzymes in longhorned beetles.</title>
        <authorList>
            <person name="Shin N.R."/>
            <person name="Okamura Y."/>
            <person name="Kirsch R."/>
            <person name="Pauchet Y."/>
        </authorList>
    </citation>
    <scope>NUCLEOTIDE SEQUENCE</scope>
    <source>
        <strain evidence="2">MMC_N1</strain>
    </source>
</reference>
<evidence type="ECO:0000313" key="3">
    <source>
        <dbReference type="Proteomes" id="UP001162164"/>
    </source>
</evidence>
<organism evidence="2 3">
    <name type="scientific">Molorchus minor</name>
    <dbReference type="NCBI Taxonomy" id="1323400"/>
    <lineage>
        <taxon>Eukaryota</taxon>
        <taxon>Metazoa</taxon>
        <taxon>Ecdysozoa</taxon>
        <taxon>Arthropoda</taxon>
        <taxon>Hexapoda</taxon>
        <taxon>Insecta</taxon>
        <taxon>Pterygota</taxon>
        <taxon>Neoptera</taxon>
        <taxon>Endopterygota</taxon>
        <taxon>Coleoptera</taxon>
        <taxon>Polyphaga</taxon>
        <taxon>Cucujiformia</taxon>
        <taxon>Chrysomeloidea</taxon>
        <taxon>Cerambycidae</taxon>
        <taxon>Lamiinae</taxon>
        <taxon>Monochamini</taxon>
        <taxon>Molorchus</taxon>
    </lineage>
</organism>
<sequence>MSRKMKINRLTQDELTYELTIRGIGTGTCEQMRASLSRAIQTEKEGTSVKRPPHPYSFDEYISAVIEKLNDITNGIATFHESKFGNYYAKWKTKLNHRLGRVELIKVPQEDDDTKQKKKSELLANILGLMTELDDKAKHDDEREHVGLAANISNGNSAVRRVVKSTPVAKWDLHFSGDKKCMSLNAFLQRVDELRVARHITREELIDTAVDLFQEKALIWYRAVRKEVDNWDASTQLGLTDISSIAQLRTLGKRLEARRKAVEAFTLPSMKNTNTLEPDLAYVRIASTSSEETCSTASNSRQGRDPQSKFLCFNWNKPGHEAIGYLEKRKLHCYRCKNEGVTTRNCPNCGFRPVLGYILDQCKGTTLMGLLDSGASVTILGNLGWEQVRDLGLQIIKEKTKIRVANGEVNYDCRIIDRKGKDLVVPDMLSRSVSIVDALQPVDRDTTTKDKLYLGMVKKSQQNSTEFSNWRLENGRLFKYVKPIYFGLPDSLEMWREIVPKENRKAVIAMYHELPTAGHMGVTKTYARLAERFFWPKMKYDTPYFVNFGRRMVLNGPEFNGKPEKDNADREDNREEGFRKLFDDVRKKLDLAARKAERTYNLRRRTDEFFPNQAVWRRNFVLSDAAKYFTKKLAPQYIGPFFVRKEISP</sequence>
<dbReference type="InterPro" id="IPR036875">
    <property type="entry name" value="Znf_CCHC_sf"/>
</dbReference>
<dbReference type="SUPFAM" id="SSF57756">
    <property type="entry name" value="Retrovirus zinc finger-like domains"/>
    <property type="match status" value="1"/>
</dbReference>
<evidence type="ECO:0000313" key="2">
    <source>
        <dbReference type="EMBL" id="KAJ8983923.1"/>
    </source>
</evidence>